<evidence type="ECO:0000256" key="1">
    <source>
        <dbReference type="SAM" id="MobiDB-lite"/>
    </source>
</evidence>
<sequence length="199" mass="23124">MARSHHQDIPRGNWTKRLRRCLNASSNADAYTRLRARRNNTRPLWQQPQEEQGAFHNKDILDHPHEDQPNSNQDNTNIEEQDDECDWIEICDEEDPNPIDAVIEACKARHQELAKEHNYSLMLESLHPVYMRLKFKTKDWAGPNASQDFRHCQCLPHTKIARLVDLINITANPKRLLNSAPALTRLSPSSNLATWQDPH</sequence>
<evidence type="ECO:0000313" key="3">
    <source>
        <dbReference type="Proteomes" id="UP000235392"/>
    </source>
</evidence>
<dbReference type="PANTHER" id="PTHR33096:SF1">
    <property type="entry name" value="CXC1-LIKE CYSTEINE CLUSTER ASSOCIATED WITH KDZ TRANSPOSASES DOMAIN-CONTAINING PROTEIN"/>
    <property type="match status" value="1"/>
</dbReference>
<dbReference type="EMBL" id="PGCI01000322">
    <property type="protein sequence ID" value="PLW29688.1"/>
    <property type="molecule type" value="Genomic_DNA"/>
</dbReference>
<evidence type="ECO:0000313" key="2">
    <source>
        <dbReference type="EMBL" id="PLW29688.1"/>
    </source>
</evidence>
<dbReference type="PANTHER" id="PTHR33096">
    <property type="entry name" value="CXC2 DOMAIN-CONTAINING PROTEIN"/>
    <property type="match status" value="1"/>
</dbReference>
<accession>A0A2N5TW55</accession>
<organism evidence="2 3">
    <name type="scientific">Puccinia coronata f. sp. avenae</name>
    <dbReference type="NCBI Taxonomy" id="200324"/>
    <lineage>
        <taxon>Eukaryota</taxon>
        <taxon>Fungi</taxon>
        <taxon>Dikarya</taxon>
        <taxon>Basidiomycota</taxon>
        <taxon>Pucciniomycotina</taxon>
        <taxon>Pucciniomycetes</taxon>
        <taxon>Pucciniales</taxon>
        <taxon>Pucciniaceae</taxon>
        <taxon>Puccinia</taxon>
    </lineage>
</organism>
<reference evidence="2 3" key="1">
    <citation type="submission" date="2017-11" db="EMBL/GenBank/DDBJ databases">
        <title>De novo assembly and phasing of dikaryotic genomes from two isolates of Puccinia coronata f. sp. avenae, the causal agent of oat crown rust.</title>
        <authorList>
            <person name="Miller M.E."/>
            <person name="Zhang Y."/>
            <person name="Omidvar V."/>
            <person name="Sperschneider J."/>
            <person name="Schwessinger B."/>
            <person name="Raley C."/>
            <person name="Palmer J.M."/>
            <person name="Garnica D."/>
            <person name="Upadhyaya N."/>
            <person name="Rathjen J."/>
            <person name="Taylor J.M."/>
            <person name="Park R.F."/>
            <person name="Dodds P.N."/>
            <person name="Hirsch C.D."/>
            <person name="Kianian S.F."/>
            <person name="Figueroa M."/>
        </authorList>
    </citation>
    <scope>NUCLEOTIDE SEQUENCE [LARGE SCALE GENOMIC DNA]</scope>
    <source>
        <strain evidence="2">12SD80</strain>
    </source>
</reference>
<name>A0A2N5TW55_9BASI</name>
<proteinExistence type="predicted"/>
<gene>
    <name evidence="2" type="ORF">PCASD_22321</name>
</gene>
<protein>
    <submittedName>
        <fullName evidence="2">Uncharacterized protein</fullName>
    </submittedName>
</protein>
<dbReference type="Proteomes" id="UP000235392">
    <property type="component" value="Unassembled WGS sequence"/>
</dbReference>
<comment type="caution">
    <text evidence="2">The sequence shown here is derived from an EMBL/GenBank/DDBJ whole genome shotgun (WGS) entry which is preliminary data.</text>
</comment>
<feature type="region of interest" description="Disordered" evidence="1">
    <location>
        <begin position="60"/>
        <end position="79"/>
    </location>
</feature>
<dbReference type="AlphaFoldDB" id="A0A2N5TW55"/>